<feature type="region of interest" description="Disordered" evidence="1">
    <location>
        <begin position="97"/>
        <end position="117"/>
    </location>
</feature>
<dbReference type="Pfam" id="PF18143">
    <property type="entry name" value="HAD_SAK_2"/>
    <property type="match status" value="1"/>
</dbReference>
<evidence type="ECO:0000313" key="2">
    <source>
        <dbReference type="EMBL" id="EEH61031.1"/>
    </source>
</evidence>
<feature type="compositionally biased region" description="Basic residues" evidence="1">
    <location>
        <begin position="479"/>
        <end position="489"/>
    </location>
</feature>
<feature type="region of interest" description="Disordered" evidence="1">
    <location>
        <begin position="279"/>
        <end position="318"/>
    </location>
</feature>
<evidence type="ECO:0000313" key="3">
    <source>
        <dbReference type="Proteomes" id="UP000001876"/>
    </source>
</evidence>
<proteinExistence type="predicted"/>
<dbReference type="Proteomes" id="UP000001876">
    <property type="component" value="Unassembled WGS sequence"/>
</dbReference>
<dbReference type="OrthoDB" id="410307at2759"/>
<gene>
    <name evidence="2" type="ORF">MICPUCDRAFT_50826</name>
</gene>
<protein>
    <submittedName>
        <fullName evidence="2">Predicted protein</fullName>
    </submittedName>
</protein>
<evidence type="ECO:0000256" key="1">
    <source>
        <dbReference type="SAM" id="MobiDB-lite"/>
    </source>
</evidence>
<keyword evidence="3" id="KW-1185">Reference proteome</keyword>
<name>C1MJ64_MICPC</name>
<feature type="region of interest" description="Disordered" evidence="1">
    <location>
        <begin position="30"/>
        <end position="65"/>
    </location>
</feature>
<dbReference type="RefSeq" id="XP_003055779.1">
    <property type="nucleotide sequence ID" value="XM_003055733.1"/>
</dbReference>
<accession>C1MJ64</accession>
<sequence length="576" mass="60972">MSHLPISLTLVPFFQVRPRPRPLERRRAIASRLAASPRDESHLPRRRRRPRDAPVRPSPRSRRVVPRLRRRDEIFPISPLRFRPSNAPLRLARFSPTRRGRPVLTSPSSLRRPRRRSNACEPRLLDNLRALVERADARVVLASDARRDRESYETVASQLSARGVRFSSFASKSFPANDASAEASSRRWRAVQILSWVQDHNDWIANGGFDVTEAVEAFVAIDADALVTRAGGAGLVGKFVMTHAREGLTVAAMEAALACLNATQVIPRTLVDPSVRAAAEREGGGGVGRGGGWTSDDEEEDDDEEDDGGAAVKDFDGDAGEEVVYGSRLHTPPVVAKWRGKAMTIAIPRSSGLASGVVSPVTPRGLRAALGLSPSPSPSPSSPSSPSSSPSLSLSSPSPSPSPSPSRRPGRASSPPSSSSSASSSSVCAMDEDDAPLSARGSRAAISPRVTGRRSGGVGAPPPPERRASKGPSRLSHAAAKHPHPRPHPHPASVAAVAVAAASELDFGSAWPIAARGRAAVVDAVVTVRGFGDGDGAARHNMRYGEALGGCESARVGGEDYGRPPPTRAGSRYGPL</sequence>
<organism evidence="3">
    <name type="scientific">Micromonas pusilla (strain CCMP1545)</name>
    <name type="common">Picoplanktonic green alga</name>
    <dbReference type="NCBI Taxonomy" id="564608"/>
    <lineage>
        <taxon>Eukaryota</taxon>
        <taxon>Viridiplantae</taxon>
        <taxon>Chlorophyta</taxon>
        <taxon>Mamiellophyceae</taxon>
        <taxon>Mamiellales</taxon>
        <taxon>Mamiellaceae</taxon>
        <taxon>Micromonas</taxon>
    </lineage>
</organism>
<reference evidence="2 3" key="1">
    <citation type="journal article" date="2009" name="Science">
        <title>Green evolution and dynamic adaptations revealed by genomes of the marine picoeukaryotes Micromonas.</title>
        <authorList>
            <person name="Worden A.Z."/>
            <person name="Lee J.H."/>
            <person name="Mock T."/>
            <person name="Rouze P."/>
            <person name="Simmons M.P."/>
            <person name="Aerts A.L."/>
            <person name="Allen A.E."/>
            <person name="Cuvelier M.L."/>
            <person name="Derelle E."/>
            <person name="Everett M.V."/>
            <person name="Foulon E."/>
            <person name="Grimwood J."/>
            <person name="Gundlach H."/>
            <person name="Henrissat B."/>
            <person name="Napoli C."/>
            <person name="McDonald S.M."/>
            <person name="Parker M.S."/>
            <person name="Rombauts S."/>
            <person name="Salamov A."/>
            <person name="Von Dassow P."/>
            <person name="Badger J.H."/>
            <person name="Coutinho P.M."/>
            <person name="Demir E."/>
            <person name="Dubchak I."/>
            <person name="Gentemann C."/>
            <person name="Eikrem W."/>
            <person name="Gready J.E."/>
            <person name="John U."/>
            <person name="Lanier W."/>
            <person name="Lindquist E.A."/>
            <person name="Lucas S."/>
            <person name="Mayer K.F."/>
            <person name="Moreau H."/>
            <person name="Not F."/>
            <person name="Otillar R."/>
            <person name="Panaud O."/>
            <person name="Pangilinan J."/>
            <person name="Paulsen I."/>
            <person name="Piegu B."/>
            <person name="Poliakov A."/>
            <person name="Robbens S."/>
            <person name="Schmutz J."/>
            <person name="Toulza E."/>
            <person name="Wyss T."/>
            <person name="Zelensky A."/>
            <person name="Zhou K."/>
            <person name="Armbrust E.V."/>
            <person name="Bhattacharya D."/>
            <person name="Goodenough U.W."/>
            <person name="Van de Peer Y."/>
            <person name="Grigoriev I.V."/>
        </authorList>
    </citation>
    <scope>NUCLEOTIDE SEQUENCE [LARGE SCALE GENOMIC DNA]</scope>
    <source>
        <strain evidence="2 3">CCMP1545</strain>
    </source>
</reference>
<feature type="compositionally biased region" description="Acidic residues" evidence="1">
    <location>
        <begin position="295"/>
        <end position="308"/>
    </location>
</feature>
<feature type="region of interest" description="Disordered" evidence="1">
    <location>
        <begin position="554"/>
        <end position="576"/>
    </location>
</feature>
<feature type="region of interest" description="Disordered" evidence="1">
    <location>
        <begin position="368"/>
        <end position="492"/>
    </location>
</feature>
<dbReference type="EMBL" id="GG663735">
    <property type="protein sequence ID" value="EEH61031.1"/>
    <property type="molecule type" value="Genomic_DNA"/>
</dbReference>
<dbReference type="AlphaFoldDB" id="C1MJ64"/>
<feature type="compositionally biased region" description="Low complexity" evidence="1">
    <location>
        <begin position="384"/>
        <end position="397"/>
    </location>
</feature>
<dbReference type="GeneID" id="9681210"/>
<feature type="compositionally biased region" description="Gly residues" evidence="1">
    <location>
        <begin position="284"/>
        <end position="293"/>
    </location>
</feature>
<feature type="compositionally biased region" description="Low complexity" evidence="1">
    <location>
        <begin position="407"/>
        <end position="426"/>
    </location>
</feature>
<dbReference type="KEGG" id="mpp:MICPUCDRAFT_50826"/>